<evidence type="ECO:0000256" key="5">
    <source>
        <dbReference type="ARBA" id="ARBA00023133"/>
    </source>
</evidence>
<evidence type="ECO:0000256" key="6">
    <source>
        <dbReference type="ARBA" id="ARBA00023315"/>
    </source>
</evidence>
<evidence type="ECO:0000256" key="2">
    <source>
        <dbReference type="ARBA" id="ARBA00008392"/>
    </source>
</evidence>
<feature type="binding site" description="in other chain" evidence="8">
    <location>
        <position position="184"/>
    </location>
    <ligand>
        <name>pyridoxal 5'-phosphate</name>
        <dbReference type="ChEBI" id="CHEBI:597326"/>
        <note>ligand shared between dimeric partners</note>
    </ligand>
</feature>
<evidence type="ECO:0000256" key="3">
    <source>
        <dbReference type="ARBA" id="ARBA00022679"/>
    </source>
</evidence>
<evidence type="ECO:0000259" key="9">
    <source>
        <dbReference type="Pfam" id="PF00155"/>
    </source>
</evidence>
<keyword evidence="5" id="KW-0350">Heme biosynthesis</keyword>
<dbReference type="InterPro" id="IPR004839">
    <property type="entry name" value="Aminotransferase_I/II_large"/>
</dbReference>
<dbReference type="InterPro" id="IPR015422">
    <property type="entry name" value="PyrdxlP-dep_Trfase_small"/>
</dbReference>
<feature type="binding site" evidence="8">
    <location>
        <position position="135"/>
    </location>
    <ligand>
        <name>substrate</name>
    </ligand>
</feature>
<dbReference type="GO" id="GO:0003870">
    <property type="term" value="F:5-aminolevulinate synthase activity"/>
    <property type="evidence" value="ECO:0007669"/>
    <property type="project" value="UniProtKB-EC"/>
</dbReference>
<feature type="binding site" evidence="8">
    <location>
        <position position="367"/>
    </location>
    <ligand>
        <name>substrate</name>
    </ligand>
</feature>
<reference evidence="10 11" key="1">
    <citation type="submission" date="2016-10" db="EMBL/GenBank/DDBJ databases">
        <authorList>
            <person name="de Groot N.N."/>
        </authorList>
    </citation>
    <scope>NUCLEOTIDE SEQUENCE [LARGE SCALE GENOMIC DNA]</scope>
    <source>
        <strain evidence="10 11">CGMCC 1.10267</strain>
    </source>
</reference>
<dbReference type="GO" id="GO:0008890">
    <property type="term" value="F:glycine C-acetyltransferase activity"/>
    <property type="evidence" value="ECO:0007669"/>
    <property type="project" value="UniProtKB-UniRule"/>
</dbReference>
<evidence type="ECO:0000313" key="11">
    <source>
        <dbReference type="Proteomes" id="UP000199495"/>
    </source>
</evidence>
<dbReference type="GO" id="GO:0019518">
    <property type="term" value="P:L-threonine catabolic process to glycine"/>
    <property type="evidence" value="ECO:0007669"/>
    <property type="project" value="UniProtKB-UniRule"/>
</dbReference>
<name>A0A1G7TVV3_9HYPH</name>
<keyword evidence="3 8" id="KW-0808">Transferase</keyword>
<comment type="pathway">
    <text evidence="8">Amino-acid degradation; L-threonine degradation via oxydo-reductase pathway; glycine from L-threonine: step 2/2.</text>
</comment>
<dbReference type="PANTHER" id="PTHR13693">
    <property type="entry name" value="CLASS II AMINOTRANSFERASE/8-AMINO-7-OXONONANOATE SYNTHASE"/>
    <property type="match status" value="1"/>
</dbReference>
<dbReference type="PANTHER" id="PTHR13693:SF102">
    <property type="entry name" value="2-AMINO-3-KETOBUTYRATE COENZYME A LIGASE, MITOCHONDRIAL"/>
    <property type="match status" value="1"/>
</dbReference>
<dbReference type="InterPro" id="IPR015424">
    <property type="entry name" value="PyrdxlP-dep_Trfase"/>
</dbReference>
<proteinExistence type="inferred from homology"/>
<dbReference type="InterPro" id="IPR015421">
    <property type="entry name" value="PyrdxlP-dep_Trfase_major"/>
</dbReference>
<dbReference type="GO" id="GO:0016874">
    <property type="term" value="F:ligase activity"/>
    <property type="evidence" value="ECO:0007669"/>
    <property type="project" value="UniProtKB-KW"/>
</dbReference>
<feature type="binding site" description="in other chain" evidence="8">
    <location>
        <begin position="110"/>
        <end position="111"/>
    </location>
    <ligand>
        <name>pyridoxal 5'-phosphate</name>
        <dbReference type="ChEBI" id="CHEBI:597326"/>
        <note>ligand shared between dimeric partners</note>
    </ligand>
</feature>
<dbReference type="NCBIfam" id="NF005394">
    <property type="entry name" value="PRK06939.1"/>
    <property type="match status" value="1"/>
</dbReference>
<dbReference type="Gene3D" id="3.90.1150.10">
    <property type="entry name" value="Aspartate Aminotransferase, domain 1"/>
    <property type="match status" value="1"/>
</dbReference>
<evidence type="ECO:0000313" key="10">
    <source>
        <dbReference type="EMBL" id="SDG39271.1"/>
    </source>
</evidence>
<keyword evidence="10" id="KW-0436">Ligase</keyword>
<dbReference type="UniPathway" id="UPA00046">
    <property type="reaction ID" value="UER00506"/>
</dbReference>
<dbReference type="EMBL" id="FNCS01000002">
    <property type="protein sequence ID" value="SDG39271.1"/>
    <property type="molecule type" value="Genomic_DNA"/>
</dbReference>
<comment type="subunit">
    <text evidence="8">Homodimer.</text>
</comment>
<dbReference type="NCBIfam" id="TIGR01822">
    <property type="entry name" value="2am3keto_CoA"/>
    <property type="match status" value="1"/>
</dbReference>
<comment type="similarity">
    <text evidence="2 8">Belongs to the class-II pyridoxal-phosphate-dependent aminotransferase family.</text>
</comment>
<dbReference type="InterPro" id="IPR050087">
    <property type="entry name" value="AON_synthase_class-II"/>
</dbReference>
<dbReference type="InterPro" id="IPR011282">
    <property type="entry name" value="2am3keto_CoA_ligase"/>
</dbReference>
<keyword evidence="6 8" id="KW-0012">Acyltransferase</keyword>
<dbReference type="STRING" id="440168.SAMN04487974_102370"/>
<feature type="modified residue" description="N6-(pyridoxal phosphate)lysine" evidence="8">
    <location>
        <position position="243"/>
    </location>
</feature>
<dbReference type="EC" id="2.3.1.29" evidence="8"/>
<gene>
    <name evidence="8" type="primary">kbl</name>
    <name evidence="10" type="ORF">SAMN04487974_102370</name>
</gene>
<comment type="pathway">
    <text evidence="1">Porphyrin-containing compound metabolism; protoporphyrin-IX biosynthesis; 5-aminolevulinate from glycine: step 1/1.</text>
</comment>
<dbReference type="AlphaFoldDB" id="A0A1G7TVV3"/>
<dbReference type="GO" id="GO:0030170">
    <property type="term" value="F:pyridoxal phosphate binding"/>
    <property type="evidence" value="ECO:0007669"/>
    <property type="project" value="UniProtKB-UniRule"/>
</dbReference>
<feature type="binding site" description="in other chain" evidence="8">
    <location>
        <begin position="240"/>
        <end position="243"/>
    </location>
    <ligand>
        <name>pyridoxal 5'-phosphate</name>
        <dbReference type="ChEBI" id="CHEBI:597326"/>
        <note>ligand shared between dimeric partners</note>
    </ligand>
</feature>
<sequence length="397" mass="42593">MMDGFAQHLSRTLDDIRDEGLFKSEMVMGSAQQAEVTVGGRTMVNLCANNYLGLANDPEVVEASIKALEKYGSGMASVRFICGTHELHKELEQSVARYLQKDDAILFGSCFDANGGIFETLLGPEDAVISDTLNHASIIDGVRLSKAKRYRFHTSDMDDLRLQLQAAEDDGARFKLIVTDGVFSMDGYIAKLPEICDLAEQHKAAILIDECHATGHLGEKGRGTPALTGAGKRVDIISGTFGKTLGGAMGGFIAGPQPVVDLLRQRARPYLFSNALPPSVAAGAIKAIEIAEKADDRRATLDKHTKRFRSALTEAGFDLVPGETPIIPVMLHDANKAQAMAKALQDKGVLVSAFSFPVVPKGKARIRTQMSAGLSDDNITFAIDAFVSAGKDLGAIR</sequence>
<dbReference type="CDD" id="cd06454">
    <property type="entry name" value="KBL_like"/>
    <property type="match status" value="1"/>
</dbReference>
<comment type="catalytic activity">
    <reaction evidence="7">
        <text>succinyl-CoA + glycine + H(+) = 5-aminolevulinate + CO2 + CoA</text>
        <dbReference type="Rhea" id="RHEA:12921"/>
        <dbReference type="ChEBI" id="CHEBI:15378"/>
        <dbReference type="ChEBI" id="CHEBI:16526"/>
        <dbReference type="ChEBI" id="CHEBI:57287"/>
        <dbReference type="ChEBI" id="CHEBI:57292"/>
        <dbReference type="ChEBI" id="CHEBI:57305"/>
        <dbReference type="ChEBI" id="CHEBI:356416"/>
        <dbReference type="EC" id="2.3.1.37"/>
    </reaction>
</comment>
<dbReference type="Proteomes" id="UP000199495">
    <property type="component" value="Unassembled WGS sequence"/>
</dbReference>
<dbReference type="GO" id="GO:0006783">
    <property type="term" value="P:heme biosynthetic process"/>
    <property type="evidence" value="ECO:0007669"/>
    <property type="project" value="UniProtKB-KW"/>
</dbReference>
<evidence type="ECO:0000256" key="4">
    <source>
        <dbReference type="ARBA" id="ARBA00022898"/>
    </source>
</evidence>
<comment type="catalytic activity">
    <reaction evidence="8">
        <text>glycine + acetyl-CoA = (2S)-2-amino-3-oxobutanoate + CoA</text>
        <dbReference type="Rhea" id="RHEA:20736"/>
        <dbReference type="ChEBI" id="CHEBI:57287"/>
        <dbReference type="ChEBI" id="CHEBI:57288"/>
        <dbReference type="ChEBI" id="CHEBI:57305"/>
        <dbReference type="ChEBI" id="CHEBI:78948"/>
        <dbReference type="EC" id="2.3.1.29"/>
    </reaction>
</comment>
<keyword evidence="4 8" id="KW-0663">Pyridoxal phosphate</keyword>
<comment type="function">
    <text evidence="8">Catalyzes the cleavage of 2-amino-3-ketobutyrate to glycine and acetyl-CoA.</text>
</comment>
<dbReference type="RefSeq" id="WP_090593260.1">
    <property type="nucleotide sequence ID" value="NZ_FNCS01000002.1"/>
</dbReference>
<dbReference type="OrthoDB" id="9807157at2"/>
<feature type="domain" description="Aminotransferase class I/classII large" evidence="9">
    <location>
        <begin position="42"/>
        <end position="385"/>
    </location>
</feature>
<comment type="cofactor">
    <cofactor evidence="8">
        <name>pyridoxal 5'-phosphate</name>
        <dbReference type="ChEBI" id="CHEBI:597326"/>
    </cofactor>
    <text evidence="8">Binds 1 pyridoxal phosphate per subunit.</text>
</comment>
<keyword evidence="11" id="KW-1185">Reference proteome</keyword>
<evidence type="ECO:0000256" key="8">
    <source>
        <dbReference type="HAMAP-Rule" id="MF_00985"/>
    </source>
</evidence>
<feature type="binding site" evidence="8">
    <location>
        <begin position="273"/>
        <end position="274"/>
    </location>
    <ligand>
        <name>pyridoxal 5'-phosphate</name>
        <dbReference type="ChEBI" id="CHEBI:597326"/>
        <note>ligand shared between dimeric partners</note>
    </ligand>
</feature>
<accession>A0A1G7TVV3</accession>
<dbReference type="SUPFAM" id="SSF53383">
    <property type="entry name" value="PLP-dependent transferases"/>
    <property type="match status" value="1"/>
</dbReference>
<dbReference type="Gene3D" id="3.40.640.10">
    <property type="entry name" value="Type I PLP-dependent aspartate aminotransferase-like (Major domain)"/>
    <property type="match status" value="1"/>
</dbReference>
<evidence type="ECO:0000256" key="1">
    <source>
        <dbReference type="ARBA" id="ARBA00005029"/>
    </source>
</evidence>
<organism evidence="10 11">
    <name type="scientific">Pelagibacterium luteolum</name>
    <dbReference type="NCBI Taxonomy" id="440168"/>
    <lineage>
        <taxon>Bacteria</taxon>
        <taxon>Pseudomonadati</taxon>
        <taxon>Pseudomonadota</taxon>
        <taxon>Alphaproteobacteria</taxon>
        <taxon>Hyphomicrobiales</taxon>
        <taxon>Devosiaceae</taxon>
        <taxon>Pelagibacterium</taxon>
    </lineage>
</organism>
<dbReference type="Pfam" id="PF00155">
    <property type="entry name" value="Aminotran_1_2"/>
    <property type="match status" value="1"/>
</dbReference>
<dbReference type="HAMAP" id="MF_00985">
    <property type="entry name" value="2am3keto_CoA_ligase"/>
    <property type="match status" value="1"/>
</dbReference>
<protein>
    <recommendedName>
        <fullName evidence="8">2-amino-3-ketobutyrate coenzyme A ligase</fullName>
        <shortName evidence="8">AKB ligase</shortName>
        <ecNumber evidence="8">2.3.1.29</ecNumber>
    </recommendedName>
    <alternativeName>
        <fullName evidence="8">Glycine acetyltransferase</fullName>
    </alternativeName>
</protein>
<dbReference type="FunFam" id="3.40.640.10:FF:000006">
    <property type="entry name" value="5-aminolevulinate synthase, mitochondrial"/>
    <property type="match status" value="1"/>
</dbReference>
<comment type="caution">
    <text evidence="8">Lacks conserved residue(s) required for the propagation of feature annotation.</text>
</comment>
<evidence type="ECO:0000256" key="7">
    <source>
        <dbReference type="ARBA" id="ARBA00047654"/>
    </source>
</evidence>